<name>A0A2U2DKA6_9HYPH</name>
<dbReference type="Pfam" id="PF13560">
    <property type="entry name" value="HTH_31"/>
    <property type="match status" value="1"/>
</dbReference>
<reference evidence="2 3" key="1">
    <citation type="submission" date="2018-05" db="EMBL/GenBank/DDBJ databases">
        <title>The draft genome of strain NS-104.</title>
        <authorList>
            <person name="Hang P."/>
            <person name="Jiang J."/>
        </authorList>
    </citation>
    <scope>NUCLEOTIDE SEQUENCE [LARGE SCALE GENOMIC DNA]</scope>
    <source>
        <strain evidence="2 3">NS-104</strain>
    </source>
</reference>
<evidence type="ECO:0000313" key="2">
    <source>
        <dbReference type="EMBL" id="PWE53700.1"/>
    </source>
</evidence>
<dbReference type="InterPro" id="IPR010982">
    <property type="entry name" value="Lambda_DNA-bd_dom_sf"/>
</dbReference>
<evidence type="ECO:0000259" key="1">
    <source>
        <dbReference type="PROSITE" id="PS50943"/>
    </source>
</evidence>
<keyword evidence="3" id="KW-1185">Reference proteome</keyword>
<organism evidence="2 3">
    <name type="scientific">Metarhizobium album</name>
    <dbReference type="NCBI Taxonomy" id="2182425"/>
    <lineage>
        <taxon>Bacteria</taxon>
        <taxon>Pseudomonadati</taxon>
        <taxon>Pseudomonadota</taxon>
        <taxon>Alphaproteobacteria</taxon>
        <taxon>Hyphomicrobiales</taxon>
        <taxon>Rhizobiaceae</taxon>
        <taxon>Metarhizobium</taxon>
    </lineage>
</organism>
<accession>A0A2U2DKA6</accession>
<gene>
    <name evidence="2" type="ORF">DEM27_24495</name>
</gene>
<dbReference type="EMBL" id="QFBC01000014">
    <property type="protein sequence ID" value="PWE53700.1"/>
    <property type="molecule type" value="Genomic_DNA"/>
</dbReference>
<dbReference type="SMART" id="SM00530">
    <property type="entry name" value="HTH_XRE"/>
    <property type="match status" value="1"/>
</dbReference>
<proteinExistence type="predicted"/>
<dbReference type="InterPro" id="IPR001387">
    <property type="entry name" value="Cro/C1-type_HTH"/>
</dbReference>
<dbReference type="Gene3D" id="1.10.260.40">
    <property type="entry name" value="lambda repressor-like DNA-binding domains"/>
    <property type="match status" value="1"/>
</dbReference>
<dbReference type="GO" id="GO:0003677">
    <property type="term" value="F:DNA binding"/>
    <property type="evidence" value="ECO:0007669"/>
    <property type="project" value="InterPro"/>
</dbReference>
<dbReference type="OrthoDB" id="5522295at2"/>
<dbReference type="AlphaFoldDB" id="A0A2U2DKA6"/>
<evidence type="ECO:0000313" key="3">
    <source>
        <dbReference type="Proteomes" id="UP000245252"/>
    </source>
</evidence>
<protein>
    <submittedName>
        <fullName evidence="2">Transcriptional regulator</fullName>
    </submittedName>
</protein>
<feature type="domain" description="HTH cro/C1-type" evidence="1">
    <location>
        <begin position="63"/>
        <end position="117"/>
    </location>
</feature>
<dbReference type="SUPFAM" id="SSF47413">
    <property type="entry name" value="lambda repressor-like DNA-binding domains"/>
    <property type="match status" value="1"/>
</dbReference>
<dbReference type="Proteomes" id="UP000245252">
    <property type="component" value="Unassembled WGS sequence"/>
</dbReference>
<sequence>MSLMYENGTRRRAGFMSGKLDNYIDENGLVQTSDPEVEKPIYRRPGFETPEFSELDQRMADELRAARDKAGLTHADVAPLLGLHPIVYGRYERSETKMHVTRLIHLSELLGFSPIDLIMAAAPYRWGKTPAEAESRRKLIKVVESLPADAVESMLTMIDAMAKLRSEKDGK</sequence>
<dbReference type="PROSITE" id="PS50943">
    <property type="entry name" value="HTH_CROC1"/>
    <property type="match status" value="1"/>
</dbReference>
<comment type="caution">
    <text evidence="2">The sequence shown here is derived from an EMBL/GenBank/DDBJ whole genome shotgun (WGS) entry which is preliminary data.</text>
</comment>
<dbReference type="CDD" id="cd00093">
    <property type="entry name" value="HTH_XRE"/>
    <property type="match status" value="1"/>
</dbReference>